<dbReference type="GO" id="GO:0016787">
    <property type="term" value="F:hydrolase activity"/>
    <property type="evidence" value="ECO:0007669"/>
    <property type="project" value="InterPro"/>
</dbReference>
<reference evidence="4" key="1">
    <citation type="submission" date="2017-09" db="EMBL/GenBank/DDBJ databases">
        <title>Depth-based differentiation of microbial function through sediment-hosted aquifers and enrichment of novel symbionts in the deep terrestrial subsurface.</title>
        <authorList>
            <person name="Probst A.J."/>
            <person name="Ladd B."/>
            <person name="Jarett J.K."/>
            <person name="Geller-Mcgrath D.E."/>
            <person name="Sieber C.M.K."/>
            <person name="Emerson J.B."/>
            <person name="Anantharaman K."/>
            <person name="Thomas B.C."/>
            <person name="Malmstrom R."/>
            <person name="Stieglmeier M."/>
            <person name="Klingl A."/>
            <person name="Woyke T."/>
            <person name="Ryan C.M."/>
            <person name="Banfield J.F."/>
        </authorList>
    </citation>
    <scope>NUCLEOTIDE SEQUENCE [LARGE SCALE GENOMIC DNA]</scope>
</reference>
<sequence length="249" mass="28070">MKKFIFFFILLFSFSLLVPRLVFASNVLLADDFEDGMYDGWSVKSGTWNIENISGSKRLGSTVNSNQTVVEITAGDISWEDYVFEMDMIALQGADKNIIFRVKDNNNKYGIHMRSNDGGVSELVCIERWSSKGGDVLSFWDKCRDWNFINNKLYHLKVTALNNNIKFYVDDVLAIDFTDEIAPIYNGKIGLRVGTGAVAPTEIYFDNVKVTKIRDPIVVIPGHGASINFQEMFLGQDDPNGWQMVPGAH</sequence>
<evidence type="ECO:0000313" key="4">
    <source>
        <dbReference type="Proteomes" id="UP000231282"/>
    </source>
</evidence>
<organism evidence="3 4">
    <name type="scientific">Candidatus Shapirobacteria bacterium CG09_land_8_20_14_0_10_38_17</name>
    <dbReference type="NCBI Taxonomy" id="1974884"/>
    <lineage>
        <taxon>Bacteria</taxon>
        <taxon>Candidatus Shapironibacteriota</taxon>
    </lineage>
</organism>
<dbReference type="Pfam" id="PF06439">
    <property type="entry name" value="3keto-disac_hyd"/>
    <property type="match status" value="1"/>
</dbReference>
<dbReference type="Proteomes" id="UP000231282">
    <property type="component" value="Unassembled WGS sequence"/>
</dbReference>
<dbReference type="AlphaFoldDB" id="A0A2H0WRF8"/>
<gene>
    <name evidence="3" type="ORF">COT63_01095</name>
</gene>
<dbReference type="InterPro" id="IPR010496">
    <property type="entry name" value="AL/BT2_dom"/>
</dbReference>
<protein>
    <recommendedName>
        <fullName evidence="2">3-keto-alpha-glucoside-1,2-lyase/3-keto-2-hydroxy-glucal hydratase domain-containing protein</fullName>
    </recommendedName>
</protein>
<dbReference type="EMBL" id="PEZH01000019">
    <property type="protein sequence ID" value="PIS15236.1"/>
    <property type="molecule type" value="Genomic_DNA"/>
</dbReference>
<feature type="chain" id="PRO_5013715609" description="3-keto-alpha-glucoside-1,2-lyase/3-keto-2-hydroxy-glucal hydratase domain-containing protein" evidence="1">
    <location>
        <begin position="25"/>
        <end position="249"/>
    </location>
</feature>
<dbReference type="Gene3D" id="2.60.120.560">
    <property type="entry name" value="Exo-inulinase, domain 1"/>
    <property type="match status" value="1"/>
</dbReference>
<proteinExistence type="predicted"/>
<accession>A0A2H0WRF8</accession>
<comment type="caution">
    <text evidence="3">The sequence shown here is derived from an EMBL/GenBank/DDBJ whole genome shotgun (WGS) entry which is preliminary data.</text>
</comment>
<evidence type="ECO:0000313" key="3">
    <source>
        <dbReference type="EMBL" id="PIS15236.1"/>
    </source>
</evidence>
<feature type="domain" description="3-keto-alpha-glucoside-1,2-lyase/3-keto-2-hydroxy-glucal hydratase" evidence="2">
    <location>
        <begin position="35"/>
        <end position="210"/>
    </location>
</feature>
<evidence type="ECO:0000259" key="2">
    <source>
        <dbReference type="Pfam" id="PF06439"/>
    </source>
</evidence>
<feature type="non-terminal residue" evidence="3">
    <location>
        <position position="249"/>
    </location>
</feature>
<evidence type="ECO:0000256" key="1">
    <source>
        <dbReference type="SAM" id="SignalP"/>
    </source>
</evidence>
<name>A0A2H0WRF8_9BACT</name>
<feature type="signal peptide" evidence="1">
    <location>
        <begin position="1"/>
        <end position="24"/>
    </location>
</feature>
<keyword evidence="1" id="KW-0732">Signal</keyword>